<evidence type="ECO:0000313" key="1">
    <source>
        <dbReference type="EMBL" id="KIP06785.1"/>
    </source>
</evidence>
<dbReference type="InterPro" id="IPR011009">
    <property type="entry name" value="Kinase-like_dom_sf"/>
</dbReference>
<dbReference type="SUPFAM" id="SSF56112">
    <property type="entry name" value="Protein kinase-like (PK-like)"/>
    <property type="match status" value="1"/>
</dbReference>
<keyword evidence="2" id="KW-1185">Reference proteome</keyword>
<protein>
    <recommendedName>
        <fullName evidence="3">Aminoglycoside phosphotransferase domain-containing protein</fullName>
    </recommendedName>
</protein>
<dbReference type="PANTHER" id="PTHR36091:SF2">
    <property type="entry name" value="AMINOGLYCOSIDE PHOSPHOTRANSFERASE DOMAIN-CONTAINING PROTEIN"/>
    <property type="match status" value="1"/>
</dbReference>
<dbReference type="OrthoDB" id="2831558at2759"/>
<reference evidence="1 2" key="1">
    <citation type="journal article" date="2014" name="PLoS Genet.">
        <title>Analysis of the Phlebiopsis gigantea genome, transcriptome and secretome provides insight into its pioneer colonization strategies of wood.</title>
        <authorList>
            <person name="Hori C."/>
            <person name="Ishida T."/>
            <person name="Igarashi K."/>
            <person name="Samejima M."/>
            <person name="Suzuki H."/>
            <person name="Master E."/>
            <person name="Ferreira P."/>
            <person name="Ruiz-Duenas F.J."/>
            <person name="Held B."/>
            <person name="Canessa P."/>
            <person name="Larrondo L.F."/>
            <person name="Schmoll M."/>
            <person name="Druzhinina I.S."/>
            <person name="Kubicek C.P."/>
            <person name="Gaskell J.A."/>
            <person name="Kersten P."/>
            <person name="St John F."/>
            <person name="Glasner J."/>
            <person name="Sabat G."/>
            <person name="Splinter BonDurant S."/>
            <person name="Syed K."/>
            <person name="Yadav J."/>
            <person name="Mgbeahuruike A.C."/>
            <person name="Kovalchuk A."/>
            <person name="Asiegbu F.O."/>
            <person name="Lackner G."/>
            <person name="Hoffmeister D."/>
            <person name="Rencoret J."/>
            <person name="Gutierrez A."/>
            <person name="Sun H."/>
            <person name="Lindquist E."/>
            <person name="Barry K."/>
            <person name="Riley R."/>
            <person name="Grigoriev I.V."/>
            <person name="Henrissat B."/>
            <person name="Kues U."/>
            <person name="Berka R.M."/>
            <person name="Martinez A.T."/>
            <person name="Covert S.F."/>
            <person name="Blanchette R.A."/>
            <person name="Cullen D."/>
        </authorList>
    </citation>
    <scope>NUCLEOTIDE SEQUENCE [LARGE SCALE GENOMIC DNA]</scope>
    <source>
        <strain evidence="1 2">11061_1 CR5-6</strain>
    </source>
</reference>
<dbReference type="PANTHER" id="PTHR36091">
    <property type="entry name" value="ALTERED INHERITANCE OF MITOCHONDRIA PROTEIN 9, MITOCHONDRIAL"/>
    <property type="match status" value="1"/>
</dbReference>
<sequence length="357" mass="40252">MVPTETALLRARRPPGSSVPDWLLTGVDLPALVYAAREALCIDELPKVTYEAEGGYNRLFLLSFEEAHRSVLARVALKNARSRFHIPSAVATMSFARHIQSIPTPEVYAWNASDTNPVGAPYILQDSMAMPDDQSIELDEIGLDEDQAGVQACNPSAFAAAASNAHSYIRRSLSLLQQAPADLSASCLFRSDYAFRNVLLDAKTLRVRAFIDWDDIHVKPFVLSVNFPEDITSFSREGLDPQSAYFRDGAFGVLPPDEDGEMLDILDEHGNYRAVDEHGNPTFIDEHNERIRGTRYRREYIEHLKKFDHRVGRDGTWELRKDLVRAEYLVMRGGEAWWDKREWLEQQSQGAINADVG</sequence>
<dbReference type="EMBL" id="KN840510">
    <property type="protein sequence ID" value="KIP06785.1"/>
    <property type="molecule type" value="Genomic_DNA"/>
</dbReference>
<organism evidence="1 2">
    <name type="scientific">Phlebiopsis gigantea (strain 11061_1 CR5-6)</name>
    <name type="common">White-rot fungus</name>
    <name type="synonym">Peniophora gigantea</name>
    <dbReference type="NCBI Taxonomy" id="745531"/>
    <lineage>
        <taxon>Eukaryota</taxon>
        <taxon>Fungi</taxon>
        <taxon>Dikarya</taxon>
        <taxon>Basidiomycota</taxon>
        <taxon>Agaricomycotina</taxon>
        <taxon>Agaricomycetes</taxon>
        <taxon>Polyporales</taxon>
        <taxon>Phanerochaetaceae</taxon>
        <taxon>Phlebiopsis</taxon>
    </lineage>
</organism>
<name>A0A0C3SA76_PHLG1</name>
<evidence type="ECO:0000313" key="2">
    <source>
        <dbReference type="Proteomes" id="UP000053257"/>
    </source>
</evidence>
<dbReference type="GO" id="GO:0005739">
    <property type="term" value="C:mitochondrion"/>
    <property type="evidence" value="ECO:0007669"/>
    <property type="project" value="TreeGrafter"/>
</dbReference>
<accession>A0A0C3SA76</accession>
<dbReference type="HOGENOM" id="CLU_046154_0_0_1"/>
<dbReference type="InterPro" id="IPR051035">
    <property type="entry name" value="Mito_inheritance_9"/>
</dbReference>
<evidence type="ECO:0008006" key="3">
    <source>
        <dbReference type="Google" id="ProtNLM"/>
    </source>
</evidence>
<dbReference type="STRING" id="745531.A0A0C3SA76"/>
<proteinExistence type="predicted"/>
<dbReference type="AlphaFoldDB" id="A0A0C3SA76"/>
<dbReference type="Proteomes" id="UP000053257">
    <property type="component" value="Unassembled WGS sequence"/>
</dbReference>
<gene>
    <name evidence="1" type="ORF">PHLGIDRAFT_13630</name>
</gene>